<organism evidence="1 2">
    <name type="scientific">Sphingomonas gellani</name>
    <dbReference type="NCBI Taxonomy" id="1166340"/>
    <lineage>
        <taxon>Bacteria</taxon>
        <taxon>Pseudomonadati</taxon>
        <taxon>Pseudomonadota</taxon>
        <taxon>Alphaproteobacteria</taxon>
        <taxon>Sphingomonadales</taxon>
        <taxon>Sphingomonadaceae</taxon>
        <taxon>Sphingomonas</taxon>
    </lineage>
</organism>
<gene>
    <name evidence="1" type="ORF">SAMN05192583_1020</name>
</gene>
<keyword evidence="2" id="KW-1185">Reference proteome</keyword>
<dbReference type="RefSeq" id="WP_093664390.1">
    <property type="nucleotide sequence ID" value="NZ_FOCF01000002.1"/>
</dbReference>
<dbReference type="OrthoDB" id="7562030at2"/>
<reference evidence="2" key="1">
    <citation type="submission" date="2016-10" db="EMBL/GenBank/DDBJ databases">
        <authorList>
            <person name="Varghese N."/>
            <person name="Submissions S."/>
        </authorList>
    </citation>
    <scope>NUCLEOTIDE SEQUENCE [LARGE SCALE GENOMIC DNA]</scope>
    <source>
        <strain evidence="2">S6-262</strain>
    </source>
</reference>
<sequence>MTKERAPVTIENTLYRVLGELTIELAAETTGRAESYLRALSDPDKRERLTIEDAIKLDLAWRAGGREGFPLYETFGRIIESEAAERFADADALGLLTQDYARESGEATAWLIAAMQPGASLDTLRRALKECEEADTACTPAIANLRDRIRRKTSGAAPDTS</sequence>
<name>A0A1H8AQL4_9SPHN</name>
<dbReference type="EMBL" id="FOCF01000002">
    <property type="protein sequence ID" value="SEM73015.1"/>
    <property type="molecule type" value="Genomic_DNA"/>
</dbReference>
<evidence type="ECO:0000313" key="2">
    <source>
        <dbReference type="Proteomes" id="UP000199206"/>
    </source>
</evidence>
<protein>
    <submittedName>
        <fullName evidence="1">Uncharacterized protein</fullName>
    </submittedName>
</protein>
<accession>A0A1H8AQL4</accession>
<dbReference type="STRING" id="1166340.SAMN05192583_1020"/>
<dbReference type="Proteomes" id="UP000199206">
    <property type="component" value="Unassembled WGS sequence"/>
</dbReference>
<proteinExistence type="predicted"/>
<evidence type="ECO:0000313" key="1">
    <source>
        <dbReference type="EMBL" id="SEM73015.1"/>
    </source>
</evidence>
<dbReference type="AlphaFoldDB" id="A0A1H8AQL4"/>